<dbReference type="InterPro" id="IPR023753">
    <property type="entry name" value="FAD/NAD-binding_dom"/>
</dbReference>
<dbReference type="InterPro" id="IPR009051">
    <property type="entry name" value="Helical_ferredxn"/>
</dbReference>
<feature type="domain" description="CMP/dCMP-type deaminase" evidence="6">
    <location>
        <begin position="1011"/>
        <end position="1165"/>
    </location>
</feature>
<keyword evidence="2" id="KW-0560">Oxidoreductase</keyword>
<name>A0A9Q5N2Y4_SANBA</name>
<dbReference type="InterPro" id="IPR002125">
    <property type="entry name" value="CMP_dCMP_dom"/>
</dbReference>
<dbReference type="SUPFAM" id="SSF69336">
    <property type="entry name" value="Alpha subunit of glutamate synthase, C-terminal domain"/>
    <property type="match status" value="1"/>
</dbReference>
<evidence type="ECO:0000256" key="2">
    <source>
        <dbReference type="ARBA" id="ARBA00023002"/>
    </source>
</evidence>
<dbReference type="EMBL" id="LNZH02000216">
    <property type="protein sequence ID" value="OCB84211.1"/>
    <property type="molecule type" value="Genomic_DNA"/>
</dbReference>
<dbReference type="PANTHER" id="PTHR43100">
    <property type="entry name" value="GLUTAMATE SYNTHASE [NADPH] SMALL CHAIN"/>
    <property type="match status" value="1"/>
</dbReference>
<comment type="pathway">
    <text evidence="4">Amino-acid biosynthesis.</text>
</comment>
<sequence>MAAMGEDLSPTSIIWRARRSSNSAVPRVCWRRWLGKVEVIELRATLKAAKVDLAAARSHVQQFQKISQASEAALQSLSATHGKYKALTEAQIAKVEAEWKALDKKASSLQDEMMQLNTKNGELQQTLEKECETYAQDRKMLEDTVVDITNAKMSSRTNQTSHENEIQERMERAKAAEEKYSCEIVNHAESIEVMDTFKKELSKANWTASKASWNQQREVLNKEIADLTAHCKDLAARMACFTGTWSLSVHRLLVYIKLRIQTRTCQSRISKFNETVAELRKQVKDLSNEKECLASQAAVTTSSDSLKTQLAAAVQEKETSVKLLANKTSRVTKAATDHEVALVQMQQRSPLDMQRNSMEMVELGKVTDPKEIALLRSLIEDHRHYTGSEVANRVLHDFHHLLSLFVRVMPFDYKRVLEEQAAKVREEKLRLSAIELVPSRTASQVDLANETMESILQPKEPLSTALAISRSHSKERERTEAFMVDLEDSMLDENVSKQRVQKLDKLKGFMKYKRLGESYRPPRKRVKDWKELSTRLTESELKYQTARCMDCGVPFCQSDTGCPISNVIPKWNDLVFKGQWQDALNRLLLTNNFPEFTGRVCPAPCEGACVLGINEQPVGIKSGFEMGWMTPKVPSQRTGKKVAIIGSGPAGLSCADQLNKAGHLVTIFDRNDRMGGLLMYGIPNMKLDKSVVQRRIDLMATEGVTFVPNANVGVNTDTNHIKAEFDAVVLATGATWPRDLKIPNRHADGIHFAMEFLQLNTASLLDSSLENGNYISAKGKDVIVIGGGDTGNDCIGTAMRHGAKSVTNFELLPKPPSARARDNPWPQWPRTFRTDYGHTEVAAHFGNDPREYCISTKDFVVDSDGKLQGLNTVRVEWTKESGGRWKMEEVPGSEKFYPAQLVLLALGFLGPENDVLKALGVKQDGRSNIETPQKKYSTNVEGVFAAGDCRRGQSLIVWGINEGRGAAAEIDAWLSDGSTRLPSAGGIKTRVMHLVSLDNRPVLIDAPEADAFDLEMMLLALEEARKCESKPTAFSVGCVLVARPPNASPFILARSYSRELEGNTHAEANALAKARGLSTDQRLRLLSSAAGYSRGEAELDMVALLRTVDVYTTMEPCSVRTSGLAPCADALIDAGVTRCIIGVGEPDDFVKCEGAKKLTDAGIKVVWLKDIERECLEVARMGHSSTHESSTS</sequence>
<dbReference type="NCBIfam" id="TIGR01317">
    <property type="entry name" value="GOGAT_sm_gam"/>
    <property type="match status" value="1"/>
</dbReference>
<evidence type="ECO:0000313" key="8">
    <source>
        <dbReference type="Proteomes" id="UP000757232"/>
    </source>
</evidence>
<evidence type="ECO:0000256" key="4">
    <source>
        <dbReference type="ARBA" id="ARBA00029440"/>
    </source>
</evidence>
<evidence type="ECO:0000259" key="6">
    <source>
        <dbReference type="PROSITE" id="PS51747"/>
    </source>
</evidence>
<keyword evidence="8" id="KW-1185">Reference proteome</keyword>
<dbReference type="OrthoDB" id="4327079at2759"/>
<keyword evidence="5" id="KW-0175">Coiled coil</keyword>
<keyword evidence="3" id="KW-0314">Glutamate biosynthesis</keyword>
<feature type="coiled-coil region" evidence="5">
    <location>
        <begin position="269"/>
        <end position="296"/>
    </location>
</feature>
<organism evidence="7 8">
    <name type="scientific">Sanghuangporus baumii</name>
    <name type="common">Phellinus baumii</name>
    <dbReference type="NCBI Taxonomy" id="108892"/>
    <lineage>
        <taxon>Eukaryota</taxon>
        <taxon>Fungi</taxon>
        <taxon>Dikarya</taxon>
        <taxon>Basidiomycota</taxon>
        <taxon>Agaricomycotina</taxon>
        <taxon>Agaricomycetes</taxon>
        <taxon>Hymenochaetales</taxon>
        <taxon>Hymenochaetaceae</taxon>
        <taxon>Sanghuangporus</taxon>
    </lineage>
</organism>
<keyword evidence="1" id="KW-0028">Amino-acid biosynthesis</keyword>
<dbReference type="Gene3D" id="2.160.20.60">
    <property type="entry name" value="Glutamate synthase, alpha subunit, C-terminal domain"/>
    <property type="match status" value="1"/>
</dbReference>
<dbReference type="SUPFAM" id="SSF46548">
    <property type="entry name" value="alpha-helical ferredoxin"/>
    <property type="match status" value="1"/>
</dbReference>
<dbReference type="Pfam" id="PF14691">
    <property type="entry name" value="Fer4_20"/>
    <property type="match status" value="1"/>
</dbReference>
<dbReference type="Gene3D" id="3.50.50.60">
    <property type="entry name" value="FAD/NAD(P)-binding domain"/>
    <property type="match status" value="2"/>
</dbReference>
<dbReference type="SUPFAM" id="SSF51971">
    <property type="entry name" value="Nucleotide-binding domain"/>
    <property type="match status" value="2"/>
</dbReference>
<dbReference type="GO" id="GO:0051536">
    <property type="term" value="F:iron-sulfur cluster binding"/>
    <property type="evidence" value="ECO:0007669"/>
    <property type="project" value="InterPro"/>
</dbReference>
<dbReference type="SUPFAM" id="SSF53927">
    <property type="entry name" value="Cytidine deaminase-like"/>
    <property type="match status" value="1"/>
</dbReference>
<dbReference type="PRINTS" id="PR00419">
    <property type="entry name" value="ADXRDTASE"/>
</dbReference>
<dbReference type="GO" id="GO:0006139">
    <property type="term" value="P:nucleobase-containing compound metabolic process"/>
    <property type="evidence" value="ECO:0007669"/>
    <property type="project" value="UniProtKB-ARBA"/>
</dbReference>
<dbReference type="FunFam" id="3.40.50.720:FF:000113">
    <property type="entry name" value="Glutamate synthase [NADH], amyloplastic"/>
    <property type="match status" value="1"/>
</dbReference>
<dbReference type="InterPro" id="IPR051394">
    <property type="entry name" value="Glutamate_Synthase"/>
</dbReference>
<accession>A0A9Q5N2Y4</accession>
<evidence type="ECO:0000256" key="5">
    <source>
        <dbReference type="SAM" id="Coils"/>
    </source>
</evidence>
<protein>
    <submittedName>
        <fullName evidence="7">NADPH-dependent glutamate synthase</fullName>
    </submittedName>
</protein>
<dbReference type="Pfam" id="PF18785">
    <property type="entry name" value="Inv-AAD"/>
    <property type="match status" value="1"/>
</dbReference>
<dbReference type="GO" id="GO:0006537">
    <property type="term" value="P:glutamate biosynthetic process"/>
    <property type="evidence" value="ECO:0007669"/>
    <property type="project" value="UniProtKB-KW"/>
</dbReference>
<dbReference type="InterPro" id="IPR028261">
    <property type="entry name" value="DPD_II"/>
</dbReference>
<feature type="coiled-coil region" evidence="5">
    <location>
        <begin position="92"/>
        <end position="183"/>
    </location>
</feature>
<evidence type="ECO:0000313" key="7">
    <source>
        <dbReference type="EMBL" id="OCB84211.1"/>
    </source>
</evidence>
<gene>
    <name evidence="7" type="ORF">A7U60_g8887</name>
</gene>
<dbReference type="Gene3D" id="3.40.140.10">
    <property type="entry name" value="Cytidine Deaminase, domain 2"/>
    <property type="match status" value="1"/>
</dbReference>
<dbReference type="InterPro" id="IPR036188">
    <property type="entry name" value="FAD/NAD-bd_sf"/>
</dbReference>
<dbReference type="InterPro" id="IPR036485">
    <property type="entry name" value="Glu_synth_asu_C_sf"/>
</dbReference>
<dbReference type="FunFam" id="3.50.50.60:FF:000207">
    <property type="entry name" value="Glutamate synthase"/>
    <property type="match status" value="1"/>
</dbReference>
<reference evidence="7" key="1">
    <citation type="submission" date="2016-06" db="EMBL/GenBank/DDBJ databases">
        <title>Draft Genome sequence of the fungus Inonotus baumii.</title>
        <authorList>
            <person name="Zhu H."/>
            <person name="Lin W."/>
        </authorList>
    </citation>
    <scope>NUCLEOTIDE SEQUENCE</scope>
    <source>
        <strain evidence="7">821</strain>
    </source>
</reference>
<dbReference type="InterPro" id="IPR016193">
    <property type="entry name" value="Cytidine_deaminase-like"/>
</dbReference>
<dbReference type="GO" id="GO:0016639">
    <property type="term" value="F:oxidoreductase activity, acting on the CH-NH2 group of donors, NAD or NADP as acceptor"/>
    <property type="evidence" value="ECO:0007669"/>
    <property type="project" value="InterPro"/>
</dbReference>
<comment type="caution">
    <text evidence="7">The sequence shown here is derived from an EMBL/GenBank/DDBJ whole genome shotgun (WGS) entry which is preliminary data.</text>
</comment>
<dbReference type="InterPro" id="IPR006005">
    <property type="entry name" value="Glut_synth_ssu1"/>
</dbReference>
<dbReference type="Pfam" id="PF07992">
    <property type="entry name" value="Pyr_redox_2"/>
    <property type="match status" value="1"/>
</dbReference>
<dbReference type="Gene3D" id="1.10.1060.10">
    <property type="entry name" value="Alpha-helical ferredoxin"/>
    <property type="match status" value="1"/>
</dbReference>
<dbReference type="Proteomes" id="UP000757232">
    <property type="component" value="Unassembled WGS sequence"/>
</dbReference>
<feature type="coiled-coil region" evidence="5">
    <location>
        <begin position="210"/>
        <end position="237"/>
    </location>
</feature>
<evidence type="ECO:0000256" key="3">
    <source>
        <dbReference type="ARBA" id="ARBA00023164"/>
    </source>
</evidence>
<proteinExistence type="predicted"/>
<dbReference type="AlphaFoldDB" id="A0A9Q5N2Y4"/>
<dbReference type="PROSITE" id="PS51747">
    <property type="entry name" value="CYT_DCMP_DEAMINASES_2"/>
    <property type="match status" value="1"/>
</dbReference>
<dbReference type="PANTHER" id="PTHR43100:SF1">
    <property type="entry name" value="GLUTAMATE SYNTHASE [NADPH] SMALL CHAIN"/>
    <property type="match status" value="1"/>
</dbReference>
<evidence type="ECO:0000256" key="1">
    <source>
        <dbReference type="ARBA" id="ARBA00022605"/>
    </source>
</evidence>